<proteinExistence type="predicted"/>
<dbReference type="EMBL" id="NGKC01000008">
    <property type="protein sequence ID" value="RSU11425.1"/>
    <property type="molecule type" value="Genomic_DNA"/>
</dbReference>
<reference evidence="2 3" key="1">
    <citation type="submission" date="2017-05" db="EMBL/GenBank/DDBJ databases">
        <title>Vagococcus spp. assemblies.</title>
        <authorList>
            <person name="Gulvik C.A."/>
        </authorList>
    </citation>
    <scope>NUCLEOTIDE SEQUENCE [LARGE SCALE GENOMIC DNA]</scope>
    <source>
        <strain evidence="2 3">LMG 24798</strain>
    </source>
</reference>
<feature type="domain" description="Serine aminopeptidase S33" evidence="1">
    <location>
        <begin position="37"/>
        <end position="300"/>
    </location>
</feature>
<evidence type="ECO:0000259" key="1">
    <source>
        <dbReference type="Pfam" id="PF12146"/>
    </source>
</evidence>
<comment type="caution">
    <text evidence="2">The sequence shown here is derived from an EMBL/GenBank/DDBJ whole genome shotgun (WGS) entry which is preliminary data.</text>
</comment>
<dbReference type="InterPro" id="IPR022742">
    <property type="entry name" value="Hydrolase_4"/>
</dbReference>
<evidence type="ECO:0000313" key="3">
    <source>
        <dbReference type="Proteomes" id="UP000286773"/>
    </source>
</evidence>
<dbReference type="InterPro" id="IPR051044">
    <property type="entry name" value="MAG_DAG_Lipase"/>
</dbReference>
<dbReference type="InterPro" id="IPR029058">
    <property type="entry name" value="AB_hydrolase_fold"/>
</dbReference>
<sequence>MNERTARRKVPMKKYISFESADGRTDLNVVMWLPNGRPRAAVQIIHGMAEFIERYDAFARFLNEHQIMVIGHDHLGHGDSVDAEHPLYGYFSKGNSPDILISDTANVTAYLKKRFPTLPLFLLGHSMGSFILRNYLQTQTHPVDGAIVMGTSSERREAAHALRILRVLNRTSGTKFNPVMDKLIFLNYNQPFKQDNLTFSWLSKNQENVRWYEANDKTGFPFTNNGYYTLMSLIHHGAGKKWYESIPRTLPFLIISGEMDPVGNYGKGPRKVAQELQEGHFDDVTLQLYHDLRHEILHEAEADIVMLDLLNWMQKRMD</sequence>
<evidence type="ECO:0000313" key="2">
    <source>
        <dbReference type="EMBL" id="RSU11425.1"/>
    </source>
</evidence>
<gene>
    <name evidence="2" type="ORF">CBF27_07970</name>
</gene>
<dbReference type="OrthoDB" id="9806902at2"/>
<dbReference type="SUPFAM" id="SSF53474">
    <property type="entry name" value="alpha/beta-Hydrolases"/>
    <property type="match status" value="1"/>
</dbReference>
<dbReference type="Pfam" id="PF12146">
    <property type="entry name" value="Hydrolase_4"/>
    <property type="match status" value="1"/>
</dbReference>
<dbReference type="Gene3D" id="3.40.50.1820">
    <property type="entry name" value="alpha/beta hydrolase"/>
    <property type="match status" value="1"/>
</dbReference>
<dbReference type="AlphaFoldDB" id="A0A430ATP7"/>
<name>A0A430ATP7_9ENTE</name>
<dbReference type="Proteomes" id="UP000286773">
    <property type="component" value="Unassembled WGS sequence"/>
</dbReference>
<organism evidence="2 3">
    <name type="scientific">Vagococcus acidifermentans</name>
    <dbReference type="NCBI Taxonomy" id="564710"/>
    <lineage>
        <taxon>Bacteria</taxon>
        <taxon>Bacillati</taxon>
        <taxon>Bacillota</taxon>
        <taxon>Bacilli</taxon>
        <taxon>Lactobacillales</taxon>
        <taxon>Enterococcaceae</taxon>
        <taxon>Vagococcus</taxon>
    </lineage>
</organism>
<accession>A0A430ATP7</accession>
<keyword evidence="3" id="KW-1185">Reference proteome</keyword>
<dbReference type="PANTHER" id="PTHR11614">
    <property type="entry name" value="PHOSPHOLIPASE-RELATED"/>
    <property type="match status" value="1"/>
</dbReference>
<protein>
    <recommendedName>
        <fullName evidence="1">Serine aminopeptidase S33 domain-containing protein</fullName>
    </recommendedName>
</protein>